<dbReference type="EC" id="2.1.1.222" evidence="2"/>
<sequence>MTSTPASMDWRAVNRANWDERVPIHVASDFYDVSAFVAGKDALRDFELAEVGDVAGKTLLHLQCHIGLDTLSWARRGAVVTGLDFSEPAVDAARDIAERIGVGSARFVAADVYDAVQALAPQTFDIVYTGLGALCWLPDIGRWAQTAATLVAPGGFLYLAEFHPYADILGEDGRTVAYDYFHQDPTVWDEPGTYTDGNAEMSARVTVEWRHGIGDVVSALTAAGLRLEFLHEHDFTLFAHFAALEQDGERYHFPAGQPRVPLLYSIRASKPE</sequence>
<name>A0ABW6V1V1_MICFU</name>
<dbReference type="PANTHER" id="PTHR43861">
    <property type="entry name" value="TRANS-ACONITATE 2-METHYLTRANSFERASE-RELATED"/>
    <property type="match status" value="1"/>
</dbReference>
<keyword evidence="2" id="KW-0808">Transferase</keyword>
<dbReference type="RefSeq" id="WP_387341012.1">
    <property type="nucleotide sequence ID" value="NZ_JBIAXI010000004.1"/>
</dbReference>
<feature type="domain" description="Methyltransferase type 11" evidence="1">
    <location>
        <begin position="61"/>
        <end position="159"/>
    </location>
</feature>
<reference evidence="2 3" key="1">
    <citation type="submission" date="2024-10" db="EMBL/GenBank/DDBJ databases">
        <title>The Natural Products Discovery Center: Release of the First 8490 Sequenced Strains for Exploring Actinobacteria Biosynthetic Diversity.</title>
        <authorList>
            <person name="Kalkreuter E."/>
            <person name="Kautsar S.A."/>
            <person name="Yang D."/>
            <person name="Bader C.D."/>
            <person name="Teijaro C.N."/>
            <person name="Fluegel L."/>
            <person name="Davis C.M."/>
            <person name="Simpson J.R."/>
            <person name="Lauterbach L."/>
            <person name="Steele A.D."/>
            <person name="Gui C."/>
            <person name="Meng S."/>
            <person name="Li G."/>
            <person name="Viehrig K."/>
            <person name="Ye F."/>
            <person name="Su P."/>
            <person name="Kiefer A.F."/>
            <person name="Nichols A."/>
            <person name="Cepeda A.J."/>
            <person name="Yan W."/>
            <person name="Fan B."/>
            <person name="Jiang Y."/>
            <person name="Adhikari A."/>
            <person name="Zheng C.-J."/>
            <person name="Schuster L."/>
            <person name="Cowan T.M."/>
            <person name="Smanski M.J."/>
            <person name="Chevrette M.G."/>
            <person name="De Carvalho L.P.S."/>
            <person name="Shen B."/>
        </authorList>
    </citation>
    <scope>NUCLEOTIDE SEQUENCE [LARGE SCALE GENOMIC DNA]</scope>
    <source>
        <strain evidence="2 3">NPDC001281</strain>
    </source>
</reference>
<dbReference type="PANTHER" id="PTHR43861:SF1">
    <property type="entry name" value="TRANS-ACONITATE 2-METHYLTRANSFERASE"/>
    <property type="match status" value="1"/>
</dbReference>
<keyword evidence="3" id="KW-1185">Reference proteome</keyword>
<dbReference type="InterPro" id="IPR013216">
    <property type="entry name" value="Methyltransf_11"/>
</dbReference>
<dbReference type="Gene3D" id="3.40.50.150">
    <property type="entry name" value="Vaccinia Virus protein VP39"/>
    <property type="match status" value="1"/>
</dbReference>
<keyword evidence="2" id="KW-0489">Methyltransferase</keyword>
<dbReference type="InterPro" id="IPR029063">
    <property type="entry name" value="SAM-dependent_MTases_sf"/>
</dbReference>
<dbReference type="EC" id="2.1.1.64" evidence="2"/>
<proteinExistence type="predicted"/>
<accession>A0ABW6V1V1</accession>
<gene>
    <name evidence="2" type="ORF">ACFY05_06930</name>
</gene>
<dbReference type="GO" id="GO:0102208">
    <property type="term" value="F:2-polyprenyl-6-hydroxyphenol methylase activity"/>
    <property type="evidence" value="ECO:0007669"/>
    <property type="project" value="UniProtKB-EC"/>
</dbReference>
<protein>
    <submittedName>
        <fullName evidence="2">Class I SAM-dependent methyltransferase</fullName>
        <ecNumber evidence="2">2.1.1.222</ecNumber>
        <ecNumber evidence="2">2.1.1.64</ecNumber>
    </submittedName>
</protein>
<dbReference type="CDD" id="cd02440">
    <property type="entry name" value="AdoMet_MTases"/>
    <property type="match status" value="1"/>
</dbReference>
<evidence type="ECO:0000313" key="2">
    <source>
        <dbReference type="EMBL" id="MFF4772577.1"/>
    </source>
</evidence>
<organism evidence="2 3">
    <name type="scientific">Microtetraspora fusca</name>
    <dbReference type="NCBI Taxonomy" id="1997"/>
    <lineage>
        <taxon>Bacteria</taxon>
        <taxon>Bacillati</taxon>
        <taxon>Actinomycetota</taxon>
        <taxon>Actinomycetes</taxon>
        <taxon>Streptosporangiales</taxon>
        <taxon>Streptosporangiaceae</taxon>
        <taxon>Microtetraspora</taxon>
    </lineage>
</organism>
<dbReference type="Proteomes" id="UP001602119">
    <property type="component" value="Unassembled WGS sequence"/>
</dbReference>
<evidence type="ECO:0000313" key="3">
    <source>
        <dbReference type="Proteomes" id="UP001602119"/>
    </source>
</evidence>
<dbReference type="GO" id="GO:0061542">
    <property type="term" value="F:3-demethylubiquinol 3-O-methyltransferase activity"/>
    <property type="evidence" value="ECO:0007669"/>
    <property type="project" value="UniProtKB-EC"/>
</dbReference>
<dbReference type="Pfam" id="PF08241">
    <property type="entry name" value="Methyltransf_11"/>
    <property type="match status" value="1"/>
</dbReference>
<evidence type="ECO:0000259" key="1">
    <source>
        <dbReference type="Pfam" id="PF08241"/>
    </source>
</evidence>
<dbReference type="EMBL" id="JBIAXI010000004">
    <property type="protein sequence ID" value="MFF4772577.1"/>
    <property type="molecule type" value="Genomic_DNA"/>
</dbReference>
<comment type="caution">
    <text evidence="2">The sequence shown here is derived from an EMBL/GenBank/DDBJ whole genome shotgun (WGS) entry which is preliminary data.</text>
</comment>
<dbReference type="SUPFAM" id="SSF53335">
    <property type="entry name" value="S-adenosyl-L-methionine-dependent methyltransferases"/>
    <property type="match status" value="1"/>
</dbReference>
<dbReference type="GO" id="GO:0032259">
    <property type="term" value="P:methylation"/>
    <property type="evidence" value="ECO:0007669"/>
    <property type="project" value="UniProtKB-KW"/>
</dbReference>